<feature type="compositionally biased region" description="Pro residues" evidence="3">
    <location>
        <begin position="1"/>
        <end position="19"/>
    </location>
</feature>
<organism evidence="5 6">
    <name type="scientific">Citrullus colocynthis</name>
    <name type="common">colocynth</name>
    <dbReference type="NCBI Taxonomy" id="252529"/>
    <lineage>
        <taxon>Eukaryota</taxon>
        <taxon>Viridiplantae</taxon>
        <taxon>Streptophyta</taxon>
        <taxon>Embryophyta</taxon>
        <taxon>Tracheophyta</taxon>
        <taxon>Spermatophyta</taxon>
        <taxon>Magnoliopsida</taxon>
        <taxon>eudicotyledons</taxon>
        <taxon>Gunneridae</taxon>
        <taxon>Pentapetalae</taxon>
        <taxon>rosids</taxon>
        <taxon>fabids</taxon>
        <taxon>Cucurbitales</taxon>
        <taxon>Cucurbitaceae</taxon>
        <taxon>Benincaseae</taxon>
        <taxon>Citrullus</taxon>
    </lineage>
</organism>
<dbReference type="InterPro" id="IPR050466">
    <property type="entry name" value="Carboxylest/Gibb_receptor"/>
</dbReference>
<evidence type="ECO:0000259" key="4">
    <source>
        <dbReference type="Pfam" id="PF07859"/>
    </source>
</evidence>
<sequence length="349" mass="39278">MDRPSLNPPPPPPPPPPIFKSPSLPWKTRIVVSLSSFCGDLATRPNGTVNRRLLRLFDFKSPTNPVKHIHGVLSFDVIVDSSRNLSVRVFTPSSDAASLPVLIFFHGGGFALLSNASFSYVAVCRRFARRIPAVVLSVDYRLSPEHRFPSQYDDGFDVLRFLDHENNTVGLLPPTADLSKCFLAGDSAGANLAHHVAVRFCRRRSQFQRARIIGLVTIQPFFGGEERTESEIRLDPGYIVSMARTDWLWKAFLPEGSDRDHPAANVSGPNAEEISELEEFPATVVFVGGFDPLKDWQRRYYEWLKDCGKKVDLIEFPNMIHAFYLFPEISESSVLINQVREFVSKCMVK</sequence>
<feature type="domain" description="Alpha/beta hydrolase fold-3" evidence="4">
    <location>
        <begin position="102"/>
        <end position="324"/>
    </location>
</feature>
<dbReference type="InterPro" id="IPR029058">
    <property type="entry name" value="AB_hydrolase_fold"/>
</dbReference>
<comment type="similarity">
    <text evidence="1">Belongs to the 'GDXG' lipolytic enzyme family.</text>
</comment>
<dbReference type="EMBL" id="OZ021735">
    <property type="protein sequence ID" value="CAK9309908.1"/>
    <property type="molecule type" value="Genomic_DNA"/>
</dbReference>
<dbReference type="PROSITE" id="PS01173">
    <property type="entry name" value="LIPASE_GDXG_HIS"/>
    <property type="match status" value="1"/>
</dbReference>
<dbReference type="InterPro" id="IPR002168">
    <property type="entry name" value="Lipase_GDXG_HIS_AS"/>
</dbReference>
<evidence type="ECO:0000256" key="3">
    <source>
        <dbReference type="SAM" id="MobiDB-lite"/>
    </source>
</evidence>
<protein>
    <recommendedName>
        <fullName evidence="4">Alpha/beta hydrolase fold-3 domain-containing protein</fullName>
    </recommendedName>
</protein>
<evidence type="ECO:0000256" key="2">
    <source>
        <dbReference type="ARBA" id="ARBA00022801"/>
    </source>
</evidence>
<dbReference type="Gene3D" id="3.40.50.1820">
    <property type="entry name" value="alpha/beta hydrolase"/>
    <property type="match status" value="1"/>
</dbReference>
<feature type="region of interest" description="Disordered" evidence="3">
    <location>
        <begin position="1"/>
        <end position="21"/>
    </location>
</feature>
<dbReference type="Proteomes" id="UP001642487">
    <property type="component" value="Chromosome 1"/>
</dbReference>
<evidence type="ECO:0000313" key="6">
    <source>
        <dbReference type="Proteomes" id="UP001642487"/>
    </source>
</evidence>
<evidence type="ECO:0000313" key="5">
    <source>
        <dbReference type="EMBL" id="CAK9309908.1"/>
    </source>
</evidence>
<dbReference type="PANTHER" id="PTHR23024:SF609">
    <property type="entry name" value="CARBOXYLESTERASE 18-RELATED"/>
    <property type="match status" value="1"/>
</dbReference>
<dbReference type="InterPro" id="IPR013094">
    <property type="entry name" value="AB_hydrolase_3"/>
</dbReference>
<name>A0ABP0XT38_9ROSI</name>
<proteinExistence type="inferred from homology"/>
<gene>
    <name evidence="5" type="ORF">CITCOLO1_LOCUS1509</name>
</gene>
<accession>A0ABP0XT38</accession>
<dbReference type="SUPFAM" id="SSF53474">
    <property type="entry name" value="alpha/beta-Hydrolases"/>
    <property type="match status" value="1"/>
</dbReference>
<reference evidence="5 6" key="1">
    <citation type="submission" date="2024-03" db="EMBL/GenBank/DDBJ databases">
        <authorList>
            <person name="Gkanogiannis A."/>
            <person name="Becerra Lopez-Lavalle L."/>
        </authorList>
    </citation>
    <scope>NUCLEOTIDE SEQUENCE [LARGE SCALE GENOMIC DNA]</scope>
</reference>
<keyword evidence="6" id="KW-1185">Reference proteome</keyword>
<keyword evidence="2" id="KW-0378">Hydrolase</keyword>
<evidence type="ECO:0000256" key="1">
    <source>
        <dbReference type="ARBA" id="ARBA00010515"/>
    </source>
</evidence>
<dbReference type="Pfam" id="PF07859">
    <property type="entry name" value="Abhydrolase_3"/>
    <property type="match status" value="1"/>
</dbReference>
<dbReference type="PANTHER" id="PTHR23024">
    <property type="entry name" value="ARYLACETAMIDE DEACETYLASE"/>
    <property type="match status" value="1"/>
</dbReference>